<dbReference type="AlphaFoldDB" id="D6YTC7"/>
<accession>D6YTC7</accession>
<name>D6YTC7_WADCW</name>
<dbReference type="EMBL" id="CP001928">
    <property type="protein sequence ID" value="ADI37388.1"/>
    <property type="molecule type" value="Genomic_DNA"/>
</dbReference>
<sequence>MSGQKEGVYKLTEWRSCNASFSELGGFASTSPVIFKKVKNIAKSNSEPKSLKKKNLVERIRNTTFENISPISLYRTLHSLITKKQKDRQITHRLQCYSGAF</sequence>
<protein>
    <submittedName>
        <fullName evidence="1">Uncharacterized protein</fullName>
    </submittedName>
</protein>
<reference evidence="1 2" key="1">
    <citation type="journal article" date="2010" name="PLoS ONE">
        <title>The Waddlia genome: a window into chlamydial biology.</title>
        <authorList>
            <person name="Bertelli C."/>
            <person name="Collyn F."/>
            <person name="Croxatto A."/>
            <person name="Ruckert C."/>
            <person name="Polkinghorne A."/>
            <person name="Kebbi-Beghdadi C."/>
            <person name="Goesmann A."/>
            <person name="Vaughan L."/>
            <person name="Greub G."/>
        </authorList>
    </citation>
    <scope>NUCLEOTIDE SEQUENCE [LARGE SCALE GENOMIC DNA]</scope>
    <source>
        <strain evidence="2">ATCC VR-1470 / WSU 86-1044</strain>
    </source>
</reference>
<dbReference type="STRING" id="716544.wcw_0011"/>
<dbReference type="Proteomes" id="UP000001505">
    <property type="component" value="Chromosome"/>
</dbReference>
<dbReference type="HOGENOM" id="CLU_2290529_0_0_0"/>
<evidence type="ECO:0000313" key="1">
    <source>
        <dbReference type="EMBL" id="ADI37388.1"/>
    </source>
</evidence>
<gene>
    <name evidence="1" type="ordered locus">wcw_0011</name>
</gene>
<dbReference type="KEGG" id="wch:wcw_0011"/>
<keyword evidence="2" id="KW-1185">Reference proteome</keyword>
<evidence type="ECO:0000313" key="2">
    <source>
        <dbReference type="Proteomes" id="UP000001505"/>
    </source>
</evidence>
<proteinExistence type="predicted"/>
<organism evidence="1 2">
    <name type="scientific">Waddlia chondrophila (strain ATCC VR-1470 / WSU 86-1044)</name>
    <dbReference type="NCBI Taxonomy" id="716544"/>
    <lineage>
        <taxon>Bacteria</taxon>
        <taxon>Pseudomonadati</taxon>
        <taxon>Chlamydiota</taxon>
        <taxon>Chlamydiia</taxon>
        <taxon>Parachlamydiales</taxon>
        <taxon>Waddliaceae</taxon>
        <taxon>Waddlia</taxon>
    </lineage>
</organism>